<evidence type="ECO:0000313" key="4">
    <source>
        <dbReference type="Proteomes" id="UP000295135"/>
    </source>
</evidence>
<dbReference type="GO" id="GO:0004792">
    <property type="term" value="F:thiosulfate-cyanide sulfurtransferase activity"/>
    <property type="evidence" value="ECO:0007669"/>
    <property type="project" value="InterPro"/>
</dbReference>
<sequence length="370" mass="41947">MQSQQMLAPEYVCAPSTRCKKLDRILARLAQDFQPFNQLSSERLAEVFNVVRLIELRPGELFQIAGGKDSDYLFLIEGQIDLTRNGVTRSLSAADEAGRRPVMLDTAPIATTLMARVACIVCHVERQVFDDLISWDAVVQDHAGKGDHVRERMELVRNSLVFRRLPWESVEAAFERMRPVSVKAGQTVIQQGEPGDAFYIITSGRAEVWQCTMLDDEPRMIAELAEGDAFGCEALISGKTRSETVRMLEDGTLLTLGKDDFDWLISKQMIKSINPKVAHTMMETGYRFIDVRYPEEFEYNHIPGAALIPLFELRRRMHELDPSQRYILYCQSGSRSSVAALRLSQAGYDVQTLEGGIREWPYETQSLEMV</sequence>
<dbReference type="AlphaFoldDB" id="A0A4R3JUU5"/>
<evidence type="ECO:0000259" key="2">
    <source>
        <dbReference type="PROSITE" id="PS50206"/>
    </source>
</evidence>
<proteinExistence type="predicted"/>
<dbReference type="InterPro" id="IPR018488">
    <property type="entry name" value="cNMP-bd_CS"/>
</dbReference>
<dbReference type="InterPro" id="IPR050229">
    <property type="entry name" value="GlpE_sulfurtransferase"/>
</dbReference>
<dbReference type="Pfam" id="PF00581">
    <property type="entry name" value="Rhodanese"/>
    <property type="match status" value="1"/>
</dbReference>
<dbReference type="SMART" id="SM00450">
    <property type="entry name" value="RHOD"/>
    <property type="match status" value="1"/>
</dbReference>
<dbReference type="SUPFAM" id="SSF51206">
    <property type="entry name" value="cAMP-binding domain-like"/>
    <property type="match status" value="2"/>
</dbReference>
<dbReference type="PRINTS" id="PR00103">
    <property type="entry name" value="CAMPKINASE"/>
</dbReference>
<comment type="caution">
    <text evidence="3">The sequence shown here is derived from an EMBL/GenBank/DDBJ whole genome shotgun (WGS) entry which is preliminary data.</text>
</comment>
<dbReference type="InterPro" id="IPR000595">
    <property type="entry name" value="cNMP-bd_dom"/>
</dbReference>
<evidence type="ECO:0000259" key="1">
    <source>
        <dbReference type="PROSITE" id="PS50042"/>
    </source>
</evidence>
<dbReference type="EMBL" id="SLZY01000018">
    <property type="protein sequence ID" value="TCS69987.1"/>
    <property type="molecule type" value="Genomic_DNA"/>
</dbReference>
<dbReference type="SUPFAM" id="SSF52821">
    <property type="entry name" value="Rhodanese/Cell cycle control phosphatase"/>
    <property type="match status" value="1"/>
</dbReference>
<dbReference type="PANTHER" id="PTHR43031:SF1">
    <property type="entry name" value="PYRIDINE NUCLEOTIDE-DISULPHIDE OXIDOREDUCTASE"/>
    <property type="match status" value="1"/>
</dbReference>
<dbReference type="CDD" id="cd00038">
    <property type="entry name" value="CAP_ED"/>
    <property type="match status" value="2"/>
</dbReference>
<feature type="domain" description="Cyclic nucleotide-binding" evidence="1">
    <location>
        <begin position="35"/>
        <end position="133"/>
    </location>
</feature>
<protein>
    <submittedName>
        <fullName evidence="3">Rhodanese-related sulfurtransferase</fullName>
    </submittedName>
</protein>
<dbReference type="PROSITE" id="PS50206">
    <property type="entry name" value="RHODANESE_3"/>
    <property type="match status" value="1"/>
</dbReference>
<keyword evidence="4" id="KW-1185">Reference proteome</keyword>
<dbReference type="InterPro" id="IPR036873">
    <property type="entry name" value="Rhodanese-like_dom_sf"/>
</dbReference>
<evidence type="ECO:0000313" key="3">
    <source>
        <dbReference type="EMBL" id="TCS69987.1"/>
    </source>
</evidence>
<dbReference type="Proteomes" id="UP000295135">
    <property type="component" value="Unassembled WGS sequence"/>
</dbReference>
<name>A0A4R3JUU5_9PROT</name>
<reference evidence="3 4" key="1">
    <citation type="submission" date="2019-03" db="EMBL/GenBank/DDBJ databases">
        <title>Genomic Encyclopedia of Type Strains, Phase IV (KMG-IV): sequencing the most valuable type-strain genomes for metagenomic binning, comparative biology and taxonomic classification.</title>
        <authorList>
            <person name="Goeker M."/>
        </authorList>
    </citation>
    <scope>NUCLEOTIDE SEQUENCE [LARGE SCALE GENOMIC DNA]</scope>
    <source>
        <strain evidence="3 4">DSM 103923</strain>
    </source>
</reference>
<dbReference type="SMART" id="SM00100">
    <property type="entry name" value="cNMP"/>
    <property type="match status" value="2"/>
</dbReference>
<keyword evidence="3" id="KW-0808">Transferase</keyword>
<dbReference type="PROSITE" id="PS00888">
    <property type="entry name" value="CNMP_BINDING_1"/>
    <property type="match status" value="1"/>
</dbReference>
<dbReference type="InterPro" id="IPR001307">
    <property type="entry name" value="Thiosulphate_STrfase_CS"/>
</dbReference>
<dbReference type="CDD" id="cd00158">
    <property type="entry name" value="RHOD"/>
    <property type="match status" value="1"/>
</dbReference>
<dbReference type="PROSITE" id="PS00380">
    <property type="entry name" value="RHODANESE_1"/>
    <property type="match status" value="1"/>
</dbReference>
<dbReference type="PANTHER" id="PTHR43031">
    <property type="entry name" value="FAD-DEPENDENT OXIDOREDUCTASE"/>
    <property type="match status" value="1"/>
</dbReference>
<dbReference type="Gene3D" id="2.60.120.10">
    <property type="entry name" value="Jelly Rolls"/>
    <property type="match status" value="2"/>
</dbReference>
<dbReference type="InterPro" id="IPR018490">
    <property type="entry name" value="cNMP-bd_dom_sf"/>
</dbReference>
<feature type="domain" description="Cyclic nucleotide-binding" evidence="1">
    <location>
        <begin position="161"/>
        <end position="265"/>
    </location>
</feature>
<feature type="domain" description="Rhodanese" evidence="2">
    <location>
        <begin position="282"/>
        <end position="366"/>
    </location>
</feature>
<dbReference type="InterPro" id="IPR014710">
    <property type="entry name" value="RmlC-like_jellyroll"/>
</dbReference>
<dbReference type="Gene3D" id="3.40.250.10">
    <property type="entry name" value="Rhodanese-like domain"/>
    <property type="match status" value="1"/>
</dbReference>
<dbReference type="RefSeq" id="WP_126463017.1">
    <property type="nucleotide sequence ID" value="NZ_AP018721.1"/>
</dbReference>
<organism evidence="3 4">
    <name type="scientific">Sulfuritortus calidifontis</name>
    <dbReference type="NCBI Taxonomy" id="1914471"/>
    <lineage>
        <taxon>Bacteria</taxon>
        <taxon>Pseudomonadati</taxon>
        <taxon>Pseudomonadota</taxon>
        <taxon>Betaproteobacteria</taxon>
        <taxon>Nitrosomonadales</taxon>
        <taxon>Thiobacillaceae</taxon>
        <taxon>Sulfuritortus</taxon>
    </lineage>
</organism>
<gene>
    <name evidence="3" type="ORF">EDC61_1181</name>
</gene>
<accession>A0A4R3JUU5</accession>
<dbReference type="Pfam" id="PF00027">
    <property type="entry name" value="cNMP_binding"/>
    <property type="match status" value="1"/>
</dbReference>
<dbReference type="InterPro" id="IPR001763">
    <property type="entry name" value="Rhodanese-like_dom"/>
</dbReference>
<dbReference type="PROSITE" id="PS50042">
    <property type="entry name" value="CNMP_BINDING_3"/>
    <property type="match status" value="2"/>
</dbReference>
<dbReference type="OrthoDB" id="9814704at2"/>